<dbReference type="Proteomes" id="UP000034491">
    <property type="component" value="Unassembled WGS sequence"/>
</dbReference>
<dbReference type="PANTHER" id="PTHR30614">
    <property type="entry name" value="MEMBRANE COMPONENT OF AMINO ACID ABC TRANSPORTER"/>
    <property type="match status" value="1"/>
</dbReference>
<evidence type="ECO:0000259" key="13">
    <source>
        <dbReference type="PROSITE" id="PS50928"/>
    </source>
</evidence>
<evidence type="ECO:0000256" key="7">
    <source>
        <dbReference type="ARBA" id="ARBA00022989"/>
    </source>
</evidence>
<evidence type="ECO:0000256" key="10">
    <source>
        <dbReference type="ARBA" id="ARBA00062718"/>
    </source>
</evidence>
<reference evidence="14 15" key="1">
    <citation type="submission" date="2015-03" db="EMBL/GenBank/DDBJ databases">
        <title>Genome sequence of Kiloniella sp. P1-1, isolated from the gut microflora of Pacific white shrimp, Penaeus vannamei.</title>
        <authorList>
            <person name="Shao Z."/>
            <person name="Wang L."/>
            <person name="Li X."/>
        </authorList>
    </citation>
    <scope>NUCLEOTIDE SEQUENCE [LARGE SCALE GENOMIC DNA]</scope>
    <source>
        <strain evidence="14 15">P1-1</strain>
    </source>
</reference>
<evidence type="ECO:0000256" key="1">
    <source>
        <dbReference type="ARBA" id="ARBA00004429"/>
    </source>
</evidence>
<comment type="subunit">
    <text evidence="10">The complex is composed of two ATP-binding proteins (GltL), two transmembrane proteins (GltJ and GltK) and a solute-binding protein (GltI).</text>
</comment>
<comment type="similarity">
    <text evidence="2">Belongs to the binding-protein-dependent transport system permease family. HisMQ subfamily.</text>
</comment>
<feature type="transmembrane region" description="Helical" evidence="12">
    <location>
        <begin position="218"/>
        <end position="239"/>
    </location>
</feature>
<evidence type="ECO:0000313" key="15">
    <source>
        <dbReference type="Proteomes" id="UP000034491"/>
    </source>
</evidence>
<dbReference type="NCBIfam" id="TIGR01726">
    <property type="entry name" value="HEQRo_perm_3TM"/>
    <property type="match status" value="1"/>
</dbReference>
<proteinExistence type="inferred from homology"/>
<keyword evidence="6" id="KW-0029">Amino-acid transport</keyword>
<evidence type="ECO:0000256" key="6">
    <source>
        <dbReference type="ARBA" id="ARBA00022970"/>
    </source>
</evidence>
<protein>
    <recommendedName>
        <fullName evidence="11">Glutamate/aspartate import permease protein GltK</fullName>
    </recommendedName>
</protein>
<evidence type="ECO:0000256" key="5">
    <source>
        <dbReference type="ARBA" id="ARBA00022692"/>
    </source>
</evidence>
<evidence type="ECO:0000256" key="9">
    <source>
        <dbReference type="ARBA" id="ARBA00060298"/>
    </source>
</evidence>
<dbReference type="PANTHER" id="PTHR30614:SF0">
    <property type="entry name" value="L-CYSTINE TRANSPORT SYSTEM PERMEASE PROTEIN TCYL"/>
    <property type="match status" value="1"/>
</dbReference>
<name>A0A0M2R5H1_9PROT</name>
<keyword evidence="8 12" id="KW-0472">Membrane</keyword>
<dbReference type="InterPro" id="IPR035906">
    <property type="entry name" value="MetI-like_sf"/>
</dbReference>
<evidence type="ECO:0000313" key="14">
    <source>
        <dbReference type="EMBL" id="KKJ76931.1"/>
    </source>
</evidence>
<evidence type="ECO:0000256" key="12">
    <source>
        <dbReference type="RuleBase" id="RU363032"/>
    </source>
</evidence>
<feature type="transmembrane region" description="Helical" evidence="12">
    <location>
        <begin position="88"/>
        <end position="111"/>
    </location>
</feature>
<dbReference type="SUPFAM" id="SSF161098">
    <property type="entry name" value="MetI-like"/>
    <property type="match status" value="1"/>
</dbReference>
<dbReference type="InterPro" id="IPR000515">
    <property type="entry name" value="MetI-like"/>
</dbReference>
<feature type="domain" description="ABC transmembrane type-1" evidence="13">
    <location>
        <begin position="52"/>
        <end position="240"/>
    </location>
</feature>
<dbReference type="PATRIC" id="fig|1549748.8.peg.4170"/>
<evidence type="ECO:0000256" key="11">
    <source>
        <dbReference type="ARBA" id="ARBA00073645"/>
    </source>
</evidence>
<comment type="caution">
    <text evidence="14">The sequence shown here is derived from an EMBL/GenBank/DDBJ whole genome shotgun (WGS) entry which is preliminary data.</text>
</comment>
<dbReference type="Gene3D" id="1.10.3720.10">
    <property type="entry name" value="MetI-like"/>
    <property type="match status" value="1"/>
</dbReference>
<keyword evidence="7 12" id="KW-1133">Transmembrane helix</keyword>
<dbReference type="GO" id="GO:0022857">
    <property type="term" value="F:transmembrane transporter activity"/>
    <property type="evidence" value="ECO:0007669"/>
    <property type="project" value="InterPro"/>
</dbReference>
<organism evidence="14 15">
    <name type="scientific">Kiloniella litopenaei</name>
    <dbReference type="NCBI Taxonomy" id="1549748"/>
    <lineage>
        <taxon>Bacteria</taxon>
        <taxon>Pseudomonadati</taxon>
        <taxon>Pseudomonadota</taxon>
        <taxon>Alphaproteobacteria</taxon>
        <taxon>Rhodospirillales</taxon>
        <taxon>Kiloniellaceae</taxon>
        <taxon>Kiloniella</taxon>
    </lineage>
</organism>
<keyword evidence="5 12" id="KW-0812">Transmembrane</keyword>
<accession>A0A0M2R5H1</accession>
<comment type="subcellular location">
    <subcellularLocation>
        <location evidence="1">Cell inner membrane</location>
        <topology evidence="1">Multi-pass membrane protein</topology>
    </subcellularLocation>
    <subcellularLocation>
        <location evidence="12">Cell membrane</location>
        <topology evidence="12">Multi-pass membrane protein</topology>
    </subcellularLocation>
</comment>
<feature type="transmembrane region" description="Helical" evidence="12">
    <location>
        <begin position="48"/>
        <end position="76"/>
    </location>
</feature>
<evidence type="ECO:0000256" key="3">
    <source>
        <dbReference type="ARBA" id="ARBA00022448"/>
    </source>
</evidence>
<keyword evidence="15" id="KW-1185">Reference proteome</keyword>
<dbReference type="Pfam" id="PF00528">
    <property type="entry name" value="BPD_transp_1"/>
    <property type="match status" value="1"/>
</dbReference>
<dbReference type="InterPro" id="IPR010065">
    <property type="entry name" value="AA_ABC_transptr_permease_3TM"/>
</dbReference>
<feature type="transmembrane region" description="Helical" evidence="12">
    <location>
        <begin position="7"/>
        <end position="25"/>
    </location>
</feature>
<dbReference type="GO" id="GO:0043190">
    <property type="term" value="C:ATP-binding cassette (ABC) transporter complex"/>
    <property type="evidence" value="ECO:0007669"/>
    <property type="project" value="InterPro"/>
</dbReference>
<dbReference type="PROSITE" id="PS50928">
    <property type="entry name" value="ABC_TM1"/>
    <property type="match status" value="1"/>
</dbReference>
<evidence type="ECO:0000256" key="8">
    <source>
        <dbReference type="ARBA" id="ARBA00023136"/>
    </source>
</evidence>
<dbReference type="InterPro" id="IPR043429">
    <property type="entry name" value="ArtM/GltK/GlnP/TcyL/YhdX-like"/>
</dbReference>
<feature type="transmembrane region" description="Helical" evidence="12">
    <location>
        <begin position="117"/>
        <end position="135"/>
    </location>
</feature>
<evidence type="ECO:0000256" key="4">
    <source>
        <dbReference type="ARBA" id="ARBA00022475"/>
    </source>
</evidence>
<dbReference type="STRING" id="1549748.WH95_10450"/>
<keyword evidence="3 12" id="KW-0813">Transport</keyword>
<sequence>MPTTTQLFVTWGQLFALFLFFFYSFDLSYEFILSRLPHLLGLGLKSGFLMGAALTVFICAVSIFASTILALVAALARLSRNGMALGISTFYISFFRGTPLLLQILLVYLGLPQIGVVLDPIPAAIIALSLCYGAYMAEIFRAGIQAIPAGQSEAARALGLRGSQIMRLVILPQAIRLIIPPTGNQFIAMLKDSSLVSVLGAWELMYMSRTHGRAEFKYMEMLISAALIYWILSVGFEIVQSRIEKKYGKGIDVNHV</sequence>
<dbReference type="EMBL" id="LANI01000009">
    <property type="protein sequence ID" value="KKJ76931.1"/>
    <property type="molecule type" value="Genomic_DNA"/>
</dbReference>
<dbReference type="GO" id="GO:0006865">
    <property type="term" value="P:amino acid transport"/>
    <property type="evidence" value="ECO:0007669"/>
    <property type="project" value="UniProtKB-KW"/>
</dbReference>
<dbReference type="FunFam" id="1.10.3720.10:FF:000006">
    <property type="entry name" value="Glutamate/aspartate ABC transporter, permease protein GltK"/>
    <property type="match status" value="1"/>
</dbReference>
<keyword evidence="4" id="KW-1003">Cell membrane</keyword>
<dbReference type="CDD" id="cd06261">
    <property type="entry name" value="TM_PBP2"/>
    <property type="match status" value="1"/>
</dbReference>
<comment type="function">
    <text evidence="9">Part of the ABC transporter complex GltIJKL involved in glutamate and aspartate uptake. Probably responsible for the translocation of the substrate across the membrane.</text>
</comment>
<evidence type="ECO:0000256" key="2">
    <source>
        <dbReference type="ARBA" id="ARBA00010072"/>
    </source>
</evidence>
<dbReference type="AlphaFoldDB" id="A0A0M2R5H1"/>
<gene>
    <name evidence="14" type="ORF">WH95_10450</name>
</gene>